<evidence type="ECO:0000256" key="12">
    <source>
        <dbReference type="ARBA" id="ARBA00023157"/>
    </source>
</evidence>
<dbReference type="GO" id="GO:0031640">
    <property type="term" value="P:killing of cells of another organism"/>
    <property type="evidence" value="ECO:0007669"/>
    <property type="project" value="UniProtKB-KW"/>
</dbReference>
<evidence type="ECO:0000256" key="5">
    <source>
        <dbReference type="ARBA" id="ARBA00022729"/>
    </source>
</evidence>
<evidence type="ECO:0000313" key="18">
    <source>
        <dbReference type="Proteomes" id="UP000197138"/>
    </source>
</evidence>
<keyword evidence="6" id="KW-0430">Lectin</keyword>
<evidence type="ECO:0000256" key="3">
    <source>
        <dbReference type="ARBA" id="ARBA00022577"/>
    </source>
</evidence>
<dbReference type="GO" id="GO:0050832">
    <property type="term" value="P:defense response to fungus"/>
    <property type="evidence" value="ECO:0007669"/>
    <property type="project" value="UniProtKB-KW"/>
</dbReference>
<evidence type="ECO:0000313" key="16">
    <source>
        <dbReference type="EMBL" id="OWM81360.1"/>
    </source>
</evidence>
<keyword evidence="19" id="KW-1185">Reference proteome</keyword>
<keyword evidence="4" id="KW-0945">Host-virus interaction</keyword>
<keyword evidence="7" id="KW-0677">Repeat</keyword>
<reference evidence="16" key="2">
    <citation type="submission" date="2017-06" db="EMBL/GenBank/DDBJ databases">
        <title>The pomegranate genome and the genomics of punicalagin biosynthesis.</title>
        <authorList>
            <person name="Xu C."/>
        </authorList>
    </citation>
    <scope>NUCLEOTIDE SEQUENCE [LARGE SCALE GENOMIC DNA]</scope>
    <source>
        <tissue evidence="16">Fresh leaf</tissue>
    </source>
</reference>
<keyword evidence="2" id="KW-0929">Antimicrobial</keyword>
<evidence type="ECO:0000256" key="10">
    <source>
        <dbReference type="ARBA" id="ARBA00023022"/>
    </source>
</evidence>
<keyword evidence="3" id="KW-0295">Fungicide</keyword>
<feature type="domain" description="Gnk2-homologous" evidence="15">
    <location>
        <begin position="29"/>
        <end position="131"/>
    </location>
</feature>
<dbReference type="InterPro" id="IPR038408">
    <property type="entry name" value="GNK2_sf"/>
</dbReference>
<comment type="similarity">
    <text evidence="14">Belongs to the cysteine-rich repeat secretory protein family. Plasmodesmata-located proteins (PDLD) subfamily.</text>
</comment>
<reference evidence="18" key="1">
    <citation type="journal article" date="2017" name="Plant J.">
        <title>The pomegranate (Punica granatum L.) genome and the genomics of punicalagin biosynthesis.</title>
        <authorList>
            <person name="Qin G."/>
            <person name="Xu C."/>
            <person name="Ming R."/>
            <person name="Tang H."/>
            <person name="Guyot R."/>
            <person name="Kramer E.M."/>
            <person name="Hu Y."/>
            <person name="Yi X."/>
            <person name="Qi Y."/>
            <person name="Xu X."/>
            <person name="Gao Z."/>
            <person name="Pan H."/>
            <person name="Jian J."/>
            <person name="Tian Y."/>
            <person name="Yue Z."/>
            <person name="Xu Y."/>
        </authorList>
    </citation>
    <scope>NUCLEOTIDE SEQUENCE [LARGE SCALE GENOMIC DNA]</scope>
    <source>
        <strain evidence="18">cv. Dabenzi</strain>
    </source>
</reference>
<dbReference type="Proteomes" id="UP000233551">
    <property type="component" value="Unassembled WGS sequence"/>
</dbReference>
<evidence type="ECO:0000256" key="7">
    <source>
        <dbReference type="ARBA" id="ARBA00022737"/>
    </source>
</evidence>
<keyword evidence="10" id="KW-0044">Antibiotic</keyword>
<keyword evidence="9" id="KW-0965">Cell junction</keyword>
<evidence type="ECO:0000256" key="11">
    <source>
        <dbReference type="ARBA" id="ARBA00023035"/>
    </source>
</evidence>
<comment type="caution">
    <text evidence="16">The sequence shown here is derived from an EMBL/GenBank/DDBJ whole genome shotgun (WGS) entry which is preliminary data.</text>
</comment>
<dbReference type="CDD" id="cd23509">
    <property type="entry name" value="Gnk2-like"/>
    <property type="match status" value="1"/>
</dbReference>
<dbReference type="EMBL" id="MTKT01002214">
    <property type="protein sequence ID" value="OWM81360.1"/>
    <property type="molecule type" value="Genomic_DNA"/>
</dbReference>
<reference evidence="17 19" key="3">
    <citation type="submission" date="2017-11" db="EMBL/GenBank/DDBJ databases">
        <title>De-novo sequencing of pomegranate (Punica granatum L.) genome.</title>
        <authorList>
            <person name="Akparov Z."/>
            <person name="Amiraslanov A."/>
            <person name="Hajiyeva S."/>
            <person name="Abbasov M."/>
            <person name="Kaur K."/>
            <person name="Hamwieh A."/>
            <person name="Solovyev V."/>
            <person name="Salamov A."/>
            <person name="Braich B."/>
            <person name="Kosarev P."/>
            <person name="Mahmoud A."/>
            <person name="Hajiyev E."/>
            <person name="Babayeva S."/>
            <person name="Izzatullayeva V."/>
            <person name="Mammadov A."/>
            <person name="Mammadov A."/>
            <person name="Sharifova S."/>
            <person name="Ojaghi J."/>
            <person name="Eynullazada K."/>
            <person name="Bayramov B."/>
            <person name="Abdulazimova A."/>
            <person name="Shahmuradov I."/>
        </authorList>
    </citation>
    <scope>NUCLEOTIDE SEQUENCE [LARGE SCALE GENOMIC DNA]</scope>
    <source>
        <strain evidence="17">AG2017</strain>
        <strain evidence="19">cv. AG2017</strain>
        <tissue evidence="17">Leaf</tissue>
    </source>
</reference>
<dbReference type="InterPro" id="IPR051378">
    <property type="entry name" value="Cell2Cell_Antifungal"/>
</dbReference>
<accession>A0A218X9H3</accession>
<keyword evidence="11" id="KW-0465">Mannose-binding</keyword>
<keyword evidence="12" id="KW-1015">Disulfide bond</keyword>
<evidence type="ECO:0000256" key="1">
    <source>
        <dbReference type="ARBA" id="ARBA00004251"/>
    </source>
</evidence>
<gene>
    <name evidence="16" type="ORF">CDL15_Pgr007398</name>
    <name evidence="17" type="ORF">CRG98_018669</name>
</gene>
<evidence type="ECO:0000256" key="8">
    <source>
        <dbReference type="ARBA" id="ARBA00022821"/>
    </source>
</evidence>
<evidence type="ECO:0000313" key="19">
    <source>
        <dbReference type="Proteomes" id="UP000233551"/>
    </source>
</evidence>
<dbReference type="EMBL" id="PGOL01001093">
    <property type="protein sequence ID" value="PKI60940.1"/>
    <property type="molecule type" value="Genomic_DNA"/>
</dbReference>
<evidence type="ECO:0000256" key="13">
    <source>
        <dbReference type="ARBA" id="ARBA00024184"/>
    </source>
</evidence>
<evidence type="ECO:0000256" key="9">
    <source>
        <dbReference type="ARBA" id="ARBA00022949"/>
    </source>
</evidence>
<organism evidence="16 18">
    <name type="scientific">Punica granatum</name>
    <name type="common">Pomegranate</name>
    <dbReference type="NCBI Taxonomy" id="22663"/>
    <lineage>
        <taxon>Eukaryota</taxon>
        <taxon>Viridiplantae</taxon>
        <taxon>Streptophyta</taxon>
        <taxon>Embryophyta</taxon>
        <taxon>Tracheophyta</taxon>
        <taxon>Spermatophyta</taxon>
        <taxon>Magnoliopsida</taxon>
        <taxon>eudicotyledons</taxon>
        <taxon>Gunneridae</taxon>
        <taxon>Pentapetalae</taxon>
        <taxon>rosids</taxon>
        <taxon>malvids</taxon>
        <taxon>Myrtales</taxon>
        <taxon>Lythraceae</taxon>
        <taxon>Punica</taxon>
    </lineage>
</organism>
<keyword evidence="8" id="KW-0611">Plant defense</keyword>
<dbReference type="GO" id="GO:0042742">
    <property type="term" value="P:defense response to bacterium"/>
    <property type="evidence" value="ECO:0007669"/>
    <property type="project" value="UniProtKB-KW"/>
</dbReference>
<dbReference type="PANTHER" id="PTHR32080">
    <property type="entry name" value="ANTIFUNGAL PROTEIN GINKBILOBIN-2-LIKE"/>
    <property type="match status" value="1"/>
</dbReference>
<evidence type="ECO:0000256" key="6">
    <source>
        <dbReference type="ARBA" id="ARBA00022734"/>
    </source>
</evidence>
<dbReference type="AlphaFoldDB" id="A0A218X9H3"/>
<evidence type="ECO:0000256" key="14">
    <source>
        <dbReference type="ARBA" id="ARBA00038393"/>
    </source>
</evidence>
<evidence type="ECO:0000256" key="4">
    <source>
        <dbReference type="ARBA" id="ARBA00022581"/>
    </source>
</evidence>
<proteinExistence type="inferred from homology"/>
<sequence>MDSPVRAAAIVIGLLCTIDSARYSVGVPDLTVLSKICNGQEFPYESFRVALDIVLDRLISNTPDYGFNYYDWSDSPSIYGHAACNGKLSKDDCQLCLTIAREQLSVHCPENPYGAQVHLQDCRMRYEFYEFDD</sequence>
<name>A0A218X9H3_PUNGR</name>
<dbReference type="Proteomes" id="UP000197138">
    <property type="component" value="Unassembled WGS sequence"/>
</dbReference>
<keyword evidence="5" id="KW-0732">Signal</keyword>
<evidence type="ECO:0000256" key="2">
    <source>
        <dbReference type="ARBA" id="ARBA00022529"/>
    </source>
</evidence>
<dbReference type="STRING" id="22663.A0A218X9H3"/>
<dbReference type="GO" id="GO:0005537">
    <property type="term" value="F:D-mannose binding"/>
    <property type="evidence" value="ECO:0007669"/>
    <property type="project" value="UniProtKB-KW"/>
</dbReference>
<protein>
    <recommendedName>
        <fullName evidence="15">Gnk2-homologous domain-containing protein</fullName>
    </recommendedName>
</protein>
<dbReference type="PANTHER" id="PTHR32080:SF54">
    <property type="entry name" value="GNK2-HOMOLOGOUS DOMAIN-CONTAINING PROTEIN"/>
    <property type="match status" value="1"/>
</dbReference>
<dbReference type="Gene3D" id="3.30.430.20">
    <property type="entry name" value="Gnk2 domain, C-X8-C-X2-C motif"/>
    <property type="match status" value="1"/>
</dbReference>
<evidence type="ECO:0000259" key="15">
    <source>
        <dbReference type="PROSITE" id="PS51473"/>
    </source>
</evidence>
<dbReference type="PROSITE" id="PS51473">
    <property type="entry name" value="GNK2"/>
    <property type="match status" value="1"/>
</dbReference>
<dbReference type="GO" id="GO:0009506">
    <property type="term" value="C:plasmodesma"/>
    <property type="evidence" value="ECO:0007669"/>
    <property type="project" value="UniProtKB-SubCell"/>
</dbReference>
<comment type="subcellular location">
    <subcellularLocation>
        <location evidence="13">Cell junction</location>
        <location evidence="13">Plasmodesma</location>
    </subcellularLocation>
    <subcellularLocation>
        <location evidence="1">Cell membrane</location>
        <topology evidence="1">Single-pass type I membrane protein</topology>
    </subcellularLocation>
</comment>
<dbReference type="GO" id="GO:0005886">
    <property type="term" value="C:plasma membrane"/>
    <property type="evidence" value="ECO:0007669"/>
    <property type="project" value="UniProtKB-SubCell"/>
</dbReference>
<dbReference type="InterPro" id="IPR002902">
    <property type="entry name" value="GNK2"/>
</dbReference>
<evidence type="ECO:0000313" key="17">
    <source>
        <dbReference type="EMBL" id="PKI60940.1"/>
    </source>
</evidence>
<dbReference type="Pfam" id="PF01657">
    <property type="entry name" value="Stress-antifung"/>
    <property type="match status" value="1"/>
</dbReference>